<protein>
    <recommendedName>
        <fullName evidence="1">Lactose phosphotransferase system repressor</fullName>
    </recommendedName>
</protein>
<dbReference type="PANTHER" id="PTHR30363:SF4">
    <property type="entry name" value="GLYCEROL-3-PHOSPHATE REGULON REPRESSOR"/>
    <property type="match status" value="1"/>
</dbReference>
<dbReference type="SUPFAM" id="SSF100950">
    <property type="entry name" value="NagB/RpiA/CoA transferase-like"/>
    <property type="match status" value="1"/>
</dbReference>
<evidence type="ECO:0000256" key="1">
    <source>
        <dbReference type="ARBA" id="ARBA00021390"/>
    </source>
</evidence>
<dbReference type="RefSeq" id="WP_147686307.1">
    <property type="nucleotide sequence ID" value="NZ_VDUX01000004.1"/>
</dbReference>
<proteinExistence type="predicted"/>
<comment type="caution">
    <text evidence="7">The sequence shown here is derived from an EMBL/GenBank/DDBJ whole genome shotgun (WGS) entry which is preliminary data.</text>
</comment>
<dbReference type="InterPro" id="IPR050313">
    <property type="entry name" value="Carb_Metab_HTH_regulators"/>
</dbReference>
<dbReference type="GO" id="GO:0003700">
    <property type="term" value="F:DNA-binding transcription factor activity"/>
    <property type="evidence" value="ECO:0007669"/>
    <property type="project" value="InterPro"/>
</dbReference>
<dbReference type="InterPro" id="IPR037171">
    <property type="entry name" value="NagB/RpiA_transferase-like"/>
</dbReference>
<keyword evidence="4" id="KW-0804">Transcription</keyword>
<evidence type="ECO:0000313" key="7">
    <source>
        <dbReference type="EMBL" id="TXL60737.1"/>
    </source>
</evidence>
<dbReference type="InterPro" id="IPR014036">
    <property type="entry name" value="DeoR-like_C"/>
</dbReference>
<dbReference type="Gene3D" id="3.40.50.1360">
    <property type="match status" value="1"/>
</dbReference>
<evidence type="ECO:0000256" key="2">
    <source>
        <dbReference type="ARBA" id="ARBA00022491"/>
    </source>
</evidence>
<evidence type="ECO:0000256" key="4">
    <source>
        <dbReference type="ARBA" id="ARBA00023163"/>
    </source>
</evidence>
<dbReference type="SMART" id="SM01134">
    <property type="entry name" value="DeoRC"/>
    <property type="match status" value="1"/>
</dbReference>
<comment type="function">
    <text evidence="5">Repressor of the lactose catabolism operon. Galactose-6-phosphate is the inducer.</text>
</comment>
<dbReference type="SMART" id="SM00420">
    <property type="entry name" value="HTH_DEOR"/>
    <property type="match status" value="1"/>
</dbReference>
<dbReference type="AlphaFoldDB" id="A0A5C8NI88"/>
<dbReference type="Pfam" id="PF08220">
    <property type="entry name" value="HTH_DeoR"/>
    <property type="match status" value="1"/>
</dbReference>
<keyword evidence="8" id="KW-1185">Reference proteome</keyword>
<sequence length="252" mass="27505">MGPRDRQRQVLEIARARGSVAVTDLVEVLGVSVETVRRDLSVLEAHGLVRRAYGQAFPVETAAYESDLGTREVSHVEEKRHIAAEAVRHLEDAETLFIDEGFTPQVIARSLPDRRMRVVTASLPIASMLADRKTVSVYLLGGRVRGNTLGTVDHWAVEMLSNFVIDVAFIGANAISRERGLTTPDPAVAEVKKTAVQVSRRRVFTGVSSKFAVSSFCHFADVSDLDVIVTDRKLSPSEADRLAACGPSVVRV</sequence>
<feature type="domain" description="HTH deoR-type" evidence="6">
    <location>
        <begin position="3"/>
        <end position="58"/>
    </location>
</feature>
<evidence type="ECO:0000256" key="3">
    <source>
        <dbReference type="ARBA" id="ARBA00023015"/>
    </source>
</evidence>
<keyword evidence="2" id="KW-0678">Repressor</keyword>
<dbReference type="InterPro" id="IPR001034">
    <property type="entry name" value="DeoR_HTH"/>
</dbReference>
<evidence type="ECO:0000259" key="6">
    <source>
        <dbReference type="PROSITE" id="PS51000"/>
    </source>
</evidence>
<keyword evidence="3" id="KW-0805">Transcription regulation</keyword>
<dbReference type="PRINTS" id="PR00037">
    <property type="entry name" value="HTHLACR"/>
</dbReference>
<evidence type="ECO:0000313" key="8">
    <source>
        <dbReference type="Proteomes" id="UP000321571"/>
    </source>
</evidence>
<accession>A0A5C8NI88</accession>
<dbReference type="Pfam" id="PF00455">
    <property type="entry name" value="DeoRC"/>
    <property type="match status" value="1"/>
</dbReference>
<dbReference type="InterPro" id="IPR036388">
    <property type="entry name" value="WH-like_DNA-bd_sf"/>
</dbReference>
<dbReference type="PROSITE" id="PS51000">
    <property type="entry name" value="HTH_DEOR_2"/>
    <property type="match status" value="1"/>
</dbReference>
<gene>
    <name evidence="7" type="ORF">FHP06_09935</name>
</gene>
<reference evidence="7 8" key="1">
    <citation type="submission" date="2019-06" db="EMBL/GenBank/DDBJ databases">
        <title>Aeromicrobium sp. nov., isolated from a maize field.</title>
        <authorList>
            <person name="Lin S.-Y."/>
            <person name="Tsai C.-F."/>
            <person name="Young C.-C."/>
        </authorList>
    </citation>
    <scope>NUCLEOTIDE SEQUENCE [LARGE SCALE GENOMIC DNA]</scope>
    <source>
        <strain evidence="7 8">CC-CFT486</strain>
    </source>
</reference>
<organism evidence="7 8">
    <name type="scientific">Aeromicrobium terrae</name>
    <dbReference type="NCBI Taxonomy" id="2498846"/>
    <lineage>
        <taxon>Bacteria</taxon>
        <taxon>Bacillati</taxon>
        <taxon>Actinomycetota</taxon>
        <taxon>Actinomycetes</taxon>
        <taxon>Propionibacteriales</taxon>
        <taxon>Nocardioidaceae</taxon>
        <taxon>Aeromicrobium</taxon>
    </lineage>
</organism>
<evidence type="ECO:0000256" key="5">
    <source>
        <dbReference type="ARBA" id="ARBA00024937"/>
    </source>
</evidence>
<dbReference type="Proteomes" id="UP000321571">
    <property type="component" value="Unassembled WGS sequence"/>
</dbReference>
<dbReference type="PANTHER" id="PTHR30363">
    <property type="entry name" value="HTH-TYPE TRANSCRIPTIONAL REGULATOR SRLR-RELATED"/>
    <property type="match status" value="1"/>
</dbReference>
<dbReference type="Gene3D" id="1.10.10.10">
    <property type="entry name" value="Winged helix-like DNA-binding domain superfamily/Winged helix DNA-binding domain"/>
    <property type="match status" value="1"/>
</dbReference>
<dbReference type="OrthoDB" id="7688673at2"/>
<name>A0A5C8NI88_9ACTN</name>
<dbReference type="SUPFAM" id="SSF46785">
    <property type="entry name" value="Winged helix' DNA-binding domain"/>
    <property type="match status" value="1"/>
</dbReference>
<dbReference type="InterPro" id="IPR036390">
    <property type="entry name" value="WH_DNA-bd_sf"/>
</dbReference>
<dbReference type="EMBL" id="VDUX01000004">
    <property type="protein sequence ID" value="TXL60737.1"/>
    <property type="molecule type" value="Genomic_DNA"/>
</dbReference>